<organism evidence="1 2">
    <name type="scientific">Buttiauxella gaviniae</name>
    <dbReference type="NCBI Taxonomy" id="82990"/>
    <lineage>
        <taxon>Bacteria</taxon>
        <taxon>Pseudomonadati</taxon>
        <taxon>Pseudomonadota</taxon>
        <taxon>Gammaproteobacteria</taxon>
        <taxon>Enterobacterales</taxon>
        <taxon>Enterobacteriaceae</taxon>
        <taxon>Buttiauxella</taxon>
    </lineage>
</organism>
<protein>
    <recommendedName>
        <fullName evidence="3">YD repeat-containing protein</fullName>
    </recommendedName>
</protein>
<keyword evidence="2" id="KW-1185">Reference proteome</keyword>
<accession>A0ABV3NRM4</accession>
<evidence type="ECO:0008006" key="3">
    <source>
        <dbReference type="Google" id="ProtNLM"/>
    </source>
</evidence>
<dbReference type="InterPro" id="IPR006530">
    <property type="entry name" value="YD"/>
</dbReference>
<dbReference type="InterPro" id="IPR031325">
    <property type="entry name" value="RHS_repeat"/>
</dbReference>
<dbReference type="NCBIfam" id="TIGR01643">
    <property type="entry name" value="YD_repeat_2x"/>
    <property type="match status" value="3"/>
</dbReference>
<comment type="caution">
    <text evidence="1">The sequence shown here is derived from an EMBL/GenBank/DDBJ whole genome shotgun (WGS) entry which is preliminary data.</text>
</comment>
<evidence type="ECO:0000313" key="1">
    <source>
        <dbReference type="EMBL" id="MEW7312168.1"/>
    </source>
</evidence>
<proteinExistence type="predicted"/>
<sequence length="1263" mass="139648">MSKNYYTQTNNFMSAVNDEVDPRTGLYSASLSLGSIIANNGNGPEIPFTISYSPTSETNIGFGIGFTTGMTMYDSQNKRVTLNTGEHYVVNENGNTINIKQMKLKTFVMTKTSSGYQVVHKSGVTEILGLVCQNLYLPVKIIGTFGHYLTLTWDGSHGTPRLMKIVDMDNEVHCSVEYLANTIFHFTPNNSEKYNVTLTTQNNFLTALTHSSADITLTWNLTYTSGLMSNPILTGMTTPMGLKKSVSYQKDLMKFPASSGQKALPAVVTYSIQPGMGQPDLVRTYSYSSNNYLGYGGSAVWSADSDFTYSLPVTYTYESTEKVVDTTSSVSLSTRRVYNHYHLMTLSEEKQGGENKQTAMTYYEDSGKGFDMQPAQLQCLKKQVITWINSGSKKYSETTTTEYDTHGNLTKQVDPSGAMTEIIYYPAAGETQATAEVGCPADPHGFVRFEKSRKITPALTSFATPVTLTYSKFDQVATLDRTSSPYHIVPVKMTRLHDGVSHLVREITYHVTSSDKVSYGRIKNAQIRVGSTQQTTSENAFTYVKSGDSLIHTRTFSGHDATKQTTIREHSRFTNKLRSFINTQGVKTALTYDSLGRLIRRVINPDNSFRNELAIAYAIKTSGGMASEITTTYTDSEGNAHRKNFDRMGRVLTEWINDKENSASAFYQIKEHLYDAASRLIKTQDIDYKKPGDVSSRMTMAQNALFDSWGQNYMNVLSSGQQHQQQFDPITREKTEQLQVTSGNMLKLARQNTLYNKLNLPEKITKATASGVQAAMQQLRHDGLGRVREHVDTKNNVTHYTWDAFGRVLTQTLPDGTVVTKTYDANSTDKLITSISVTPKGGKAIVMGTQTFDGLGRLTSSTSGGRTQTYTYTGSCTSPATVRDNMKNQLTYSYIAELDDAVASVKSSGGDIDQRFVYATQTGKMLEAHQAKGQSKTMSWWPTGELEQETFIMPGKKTHTASYAWTLQGQPLKYIDVAGNVQTLDYDGFGRVITISDPQVTVHLSYDAAGRVSSQNAVAKDGSSLLTTLTWDDFNREIKRVISPSGGKALTIVQTFTADDLVATRQLSDGSTVIRSETFTYDIRNRLTKYECSGSEPTVDGYGQPVKSQTFILDALSNITQCVTVIAGGGTDTATYLFTNPQDPTQLSEVKHTLTSCYPAHIVLEYDSNGRMTRDEAGRMLSYDSLGRLTSVRDTSNKPLSTYHYDALNTLVMQSLVDDDRQLFYTGTRLVNEACSKTQKITRFIPGNSGSAAVSEDSFVTQG</sequence>
<gene>
    <name evidence="1" type="ORF">AB1E22_05505</name>
</gene>
<dbReference type="RefSeq" id="WP_367594433.1">
    <property type="nucleotide sequence ID" value="NZ_JBFMVT010000002.1"/>
</dbReference>
<reference evidence="1 2" key="1">
    <citation type="submission" date="2024-07" db="EMBL/GenBank/DDBJ databases">
        <authorList>
            <person name="Wang L."/>
        </authorList>
    </citation>
    <scope>NUCLEOTIDE SEQUENCE [LARGE SCALE GENOMIC DNA]</scope>
    <source>
        <strain evidence="1 2">WL359</strain>
    </source>
</reference>
<dbReference type="Proteomes" id="UP001555342">
    <property type="component" value="Unassembled WGS sequence"/>
</dbReference>
<name>A0ABV3NRM4_9ENTR</name>
<evidence type="ECO:0000313" key="2">
    <source>
        <dbReference type="Proteomes" id="UP001555342"/>
    </source>
</evidence>
<dbReference type="Pfam" id="PF05593">
    <property type="entry name" value="RHS_repeat"/>
    <property type="match status" value="1"/>
</dbReference>
<dbReference type="EMBL" id="JBFMVT010000002">
    <property type="protein sequence ID" value="MEW7312168.1"/>
    <property type="molecule type" value="Genomic_DNA"/>
</dbReference>
<dbReference type="Gene3D" id="2.180.10.10">
    <property type="entry name" value="RHS repeat-associated core"/>
    <property type="match status" value="2"/>
</dbReference>